<organism evidence="1 2">
    <name type="scientific">Terribacillus halophilus</name>
    <dbReference type="NCBI Taxonomy" id="361279"/>
    <lineage>
        <taxon>Bacteria</taxon>
        <taxon>Bacillati</taxon>
        <taxon>Bacillota</taxon>
        <taxon>Bacilli</taxon>
        <taxon>Bacillales</taxon>
        <taxon>Bacillaceae</taxon>
        <taxon>Terribacillus</taxon>
    </lineage>
</organism>
<dbReference type="RefSeq" id="WP_093725406.1">
    <property type="nucleotide sequence ID" value="NZ_FMZB01000001.1"/>
</dbReference>
<keyword evidence="2" id="KW-1185">Reference proteome</keyword>
<sequence>MTIKKDRVLITEASDSLNFLLYVHNYAQSEKHMYPYLPSNPWKLQEQAVLKPLLRQLWNASLTSSTYPSLPIDLQKENFRPIFKDEKSFESCLDTFYSWWGSMAGKMAVERFADQDHLHSLYTLFLLSDKEELTIHFLYENIILGRPATSDQLVLTLRETFIQEEMIRTVQERLSL</sequence>
<dbReference type="OrthoDB" id="2603162at2"/>
<gene>
    <name evidence="1" type="ORF">SAMN05421663_101370</name>
</gene>
<dbReference type="EMBL" id="FMZB01000001">
    <property type="protein sequence ID" value="SDC09288.1"/>
    <property type="molecule type" value="Genomic_DNA"/>
</dbReference>
<evidence type="ECO:0000313" key="2">
    <source>
        <dbReference type="Proteomes" id="UP000198666"/>
    </source>
</evidence>
<protein>
    <submittedName>
        <fullName evidence="1">Uncharacterized protein</fullName>
    </submittedName>
</protein>
<evidence type="ECO:0000313" key="1">
    <source>
        <dbReference type="EMBL" id="SDC09288.1"/>
    </source>
</evidence>
<accession>A0A1G6IS28</accession>
<reference evidence="2" key="1">
    <citation type="submission" date="2016-10" db="EMBL/GenBank/DDBJ databases">
        <authorList>
            <person name="Varghese N."/>
            <person name="Submissions S."/>
        </authorList>
    </citation>
    <scope>NUCLEOTIDE SEQUENCE [LARGE SCALE GENOMIC DNA]</scope>
    <source>
        <strain evidence="2">DSM 21620</strain>
    </source>
</reference>
<proteinExistence type="predicted"/>
<name>A0A1G6IS28_9BACI</name>
<dbReference type="Proteomes" id="UP000198666">
    <property type="component" value="Unassembled WGS sequence"/>
</dbReference>
<dbReference type="AlphaFoldDB" id="A0A1G6IS28"/>